<reference evidence="3" key="1">
    <citation type="submission" date="2023-06" db="EMBL/GenBank/DDBJ databases">
        <title>Genomic of Parafulvivirga corallium.</title>
        <authorList>
            <person name="Wang G."/>
        </authorList>
    </citation>
    <scope>NUCLEOTIDE SEQUENCE</scope>
    <source>
        <strain evidence="3">BMA10</strain>
    </source>
</reference>
<dbReference type="InterPro" id="IPR013538">
    <property type="entry name" value="ASHA1/2-like_C"/>
</dbReference>
<protein>
    <submittedName>
        <fullName evidence="3">SRPBCC domain-containing protein</fullName>
    </submittedName>
</protein>
<dbReference type="CDD" id="cd07814">
    <property type="entry name" value="SRPBCC_CalC_Aha1-like"/>
    <property type="match status" value="1"/>
</dbReference>
<sequence length="148" mass="17219">MQKTIHFIGAETTKEEMFRAISTPEGLKEWWATSANGNVEEGGTLHLIFSELTTLKFKYDLISPNEKLILTCFDSFKSWDKTQLIFDIEEKDDQIFLTQTHQKIPDDDIESLSYFSTKWTVYLLSLKQYLETGKGTPYPHEIKLYHGD</sequence>
<dbReference type="EMBL" id="JAUJEA010000011">
    <property type="protein sequence ID" value="MDN5204505.1"/>
    <property type="molecule type" value="Genomic_DNA"/>
</dbReference>
<accession>A0ABT8KUR2</accession>
<dbReference type="InterPro" id="IPR023393">
    <property type="entry name" value="START-like_dom_sf"/>
</dbReference>
<evidence type="ECO:0000259" key="2">
    <source>
        <dbReference type="Pfam" id="PF08327"/>
    </source>
</evidence>
<gene>
    <name evidence="3" type="ORF">QQ008_24135</name>
</gene>
<keyword evidence="4" id="KW-1185">Reference proteome</keyword>
<organism evidence="3 4">
    <name type="scientific">Splendidivirga corallicola</name>
    <dbReference type="NCBI Taxonomy" id="3051826"/>
    <lineage>
        <taxon>Bacteria</taxon>
        <taxon>Pseudomonadati</taxon>
        <taxon>Bacteroidota</taxon>
        <taxon>Cytophagia</taxon>
        <taxon>Cytophagales</taxon>
        <taxon>Splendidivirgaceae</taxon>
        <taxon>Splendidivirga</taxon>
    </lineage>
</organism>
<feature type="domain" description="Activator of Hsp90 ATPase homologue 1/2-like C-terminal" evidence="2">
    <location>
        <begin position="12"/>
        <end position="131"/>
    </location>
</feature>
<comment type="caution">
    <text evidence="3">The sequence shown here is derived from an EMBL/GenBank/DDBJ whole genome shotgun (WGS) entry which is preliminary data.</text>
</comment>
<comment type="similarity">
    <text evidence="1">Belongs to the AHA1 family.</text>
</comment>
<proteinExistence type="inferred from homology"/>
<name>A0ABT8KUR2_9BACT</name>
<dbReference type="Proteomes" id="UP001172082">
    <property type="component" value="Unassembled WGS sequence"/>
</dbReference>
<evidence type="ECO:0000313" key="3">
    <source>
        <dbReference type="EMBL" id="MDN5204505.1"/>
    </source>
</evidence>
<evidence type="ECO:0000256" key="1">
    <source>
        <dbReference type="ARBA" id="ARBA00006817"/>
    </source>
</evidence>
<dbReference type="Pfam" id="PF08327">
    <property type="entry name" value="AHSA1"/>
    <property type="match status" value="1"/>
</dbReference>
<dbReference type="Gene3D" id="3.30.530.20">
    <property type="match status" value="1"/>
</dbReference>
<evidence type="ECO:0000313" key="4">
    <source>
        <dbReference type="Proteomes" id="UP001172082"/>
    </source>
</evidence>
<dbReference type="RefSeq" id="WP_346754526.1">
    <property type="nucleotide sequence ID" value="NZ_JAUJEA010000011.1"/>
</dbReference>
<dbReference type="SUPFAM" id="SSF55961">
    <property type="entry name" value="Bet v1-like"/>
    <property type="match status" value="1"/>
</dbReference>